<comment type="catalytic activity">
    <reaction evidence="9">
        <text>uridine + phosphate = alpha-D-ribose 1-phosphate + uracil</text>
        <dbReference type="Rhea" id="RHEA:24388"/>
        <dbReference type="ChEBI" id="CHEBI:16704"/>
        <dbReference type="ChEBI" id="CHEBI:17568"/>
        <dbReference type="ChEBI" id="CHEBI:43474"/>
        <dbReference type="ChEBI" id="CHEBI:57720"/>
        <dbReference type="EC" id="2.4.2.2"/>
    </reaction>
</comment>
<dbReference type="EMBL" id="JACRWC010000073">
    <property type="protein sequence ID" value="MBC5999527.1"/>
    <property type="molecule type" value="Genomic_DNA"/>
</dbReference>
<sequence>MNTVDVITRKRDGSTLNAEEIRYMVDGYTAGDIPDYQMSAFLMAVYFQGMNEEETILLTKYMKESGDTVDLSGIQGIKVDKHSTGGVGDKTTLIAGPAAAACGVPVAKMSGRGLGFTGGTIDKLGAIPGFQTAVEEQDFIDQVNEKGIAVIGQTGHIAPADKKIYALRDVTATVDNLSLITSSVMSKKLASGSDAILLDVKCGNGAFMQTKEEAEKLARLMVKIGRAHGKKTMAVISDMNQPLGCAIGNALEVKEAIEVLRGNGPEDISELSAALAGMMAYLGEKAATPEEGIAMAKKKIADGSALQKFRDMVESQGGDPRIIEDTALLPQAEAELAFLADRDGCIEEIHARKMGLASQHTGAGRERKEDEIDLAAGILLYKKVGDFVQKGDVICKIYGKNIKKLEKALEEIKNAVKISENPVNCNSLIHEVIQ</sequence>
<dbReference type="Gene3D" id="3.90.1170.30">
    <property type="entry name" value="Pyrimidine nucleoside phosphorylase-like, C-terminal domain"/>
    <property type="match status" value="1"/>
</dbReference>
<dbReference type="PANTHER" id="PTHR10515">
    <property type="entry name" value="THYMIDINE PHOSPHORYLASE"/>
    <property type="match status" value="1"/>
</dbReference>
<dbReference type="Pfam" id="PF00591">
    <property type="entry name" value="Glycos_transf_3"/>
    <property type="match status" value="1"/>
</dbReference>
<dbReference type="Proteomes" id="UP000644115">
    <property type="component" value="Unassembled WGS sequence"/>
</dbReference>
<dbReference type="Pfam" id="PF07831">
    <property type="entry name" value="PYNP_C"/>
    <property type="match status" value="1"/>
</dbReference>
<evidence type="ECO:0000313" key="13">
    <source>
        <dbReference type="Proteomes" id="UP000644115"/>
    </source>
</evidence>
<evidence type="ECO:0000256" key="9">
    <source>
        <dbReference type="ARBA" id="ARBA00048453"/>
    </source>
</evidence>
<dbReference type="InterPro" id="IPR000053">
    <property type="entry name" value="Thymidine/pyrmidine_PPase"/>
</dbReference>
<name>A0A923SLW2_9FIRM</name>
<dbReference type="InterPro" id="IPR018090">
    <property type="entry name" value="Pyrmidine_PPas_bac/euk"/>
</dbReference>
<keyword evidence="7 12" id="KW-0328">Glycosyltransferase</keyword>
<keyword evidence="8 12" id="KW-0808">Transferase</keyword>
<dbReference type="GO" id="GO:0005829">
    <property type="term" value="C:cytosol"/>
    <property type="evidence" value="ECO:0007669"/>
    <property type="project" value="TreeGrafter"/>
</dbReference>
<evidence type="ECO:0000256" key="7">
    <source>
        <dbReference type="ARBA" id="ARBA00022676"/>
    </source>
</evidence>
<dbReference type="GO" id="GO:0006213">
    <property type="term" value="P:pyrimidine nucleoside metabolic process"/>
    <property type="evidence" value="ECO:0007669"/>
    <property type="project" value="InterPro"/>
</dbReference>
<organism evidence="12 13">
    <name type="scientific">Lentihominibacter faecis</name>
    <dbReference type="NCBI Taxonomy" id="2764712"/>
    <lineage>
        <taxon>Bacteria</taxon>
        <taxon>Bacillati</taxon>
        <taxon>Bacillota</taxon>
        <taxon>Clostridia</taxon>
        <taxon>Peptostreptococcales</taxon>
        <taxon>Anaerovoracaceae</taxon>
        <taxon>Lentihominibacter</taxon>
    </lineage>
</organism>
<dbReference type="PANTHER" id="PTHR10515:SF0">
    <property type="entry name" value="THYMIDINE PHOSPHORYLASE"/>
    <property type="match status" value="1"/>
</dbReference>
<dbReference type="SUPFAM" id="SSF52418">
    <property type="entry name" value="Nucleoside phosphorylase/phosphoribosyltransferase catalytic domain"/>
    <property type="match status" value="1"/>
</dbReference>
<comment type="caution">
    <text evidence="12">The sequence shown here is derived from an EMBL/GenBank/DDBJ whole genome shotgun (WGS) entry which is preliminary data.</text>
</comment>
<dbReference type="FunFam" id="3.40.1030.10:FF:000003">
    <property type="entry name" value="Pyrimidine-nucleoside phosphorylase"/>
    <property type="match status" value="1"/>
</dbReference>
<dbReference type="GO" id="GO:0009032">
    <property type="term" value="F:thymidine phosphorylase activity"/>
    <property type="evidence" value="ECO:0007669"/>
    <property type="project" value="TreeGrafter"/>
</dbReference>
<dbReference type="Pfam" id="PF02885">
    <property type="entry name" value="Glycos_trans_3N"/>
    <property type="match status" value="1"/>
</dbReference>
<evidence type="ECO:0000256" key="8">
    <source>
        <dbReference type="ARBA" id="ARBA00022679"/>
    </source>
</evidence>
<evidence type="ECO:0000313" key="12">
    <source>
        <dbReference type="EMBL" id="MBC5999527.1"/>
    </source>
</evidence>
<proteinExistence type="inferred from homology"/>
<dbReference type="EC" id="2.4.2.2" evidence="5"/>
<dbReference type="SUPFAM" id="SSF54680">
    <property type="entry name" value="Pyrimidine nucleoside phosphorylase C-terminal domain"/>
    <property type="match status" value="1"/>
</dbReference>
<dbReference type="Gene3D" id="3.40.1030.10">
    <property type="entry name" value="Nucleoside phosphorylase/phosphoribosyltransferase catalytic domain"/>
    <property type="match status" value="1"/>
</dbReference>
<dbReference type="InterPro" id="IPR036320">
    <property type="entry name" value="Glycosyl_Trfase_fam3_N_dom_sf"/>
</dbReference>
<dbReference type="NCBIfam" id="TIGR02644">
    <property type="entry name" value="Y_phosphoryl"/>
    <property type="match status" value="1"/>
</dbReference>
<dbReference type="RefSeq" id="WP_249286954.1">
    <property type="nucleotide sequence ID" value="NZ_JACRWC010000073.1"/>
</dbReference>
<evidence type="ECO:0000256" key="5">
    <source>
        <dbReference type="ARBA" id="ARBA00011889"/>
    </source>
</evidence>
<dbReference type="InterPro" id="IPR017459">
    <property type="entry name" value="Glycosyl_Trfase_fam3_N_dom"/>
</dbReference>
<comment type="subunit">
    <text evidence="4">Homodimer.</text>
</comment>
<evidence type="ECO:0000256" key="6">
    <source>
        <dbReference type="ARBA" id="ARBA00014680"/>
    </source>
</evidence>
<dbReference type="InterPro" id="IPR036566">
    <property type="entry name" value="PYNP-like_C_sf"/>
</dbReference>
<reference evidence="12" key="1">
    <citation type="submission" date="2020-08" db="EMBL/GenBank/DDBJ databases">
        <authorList>
            <person name="Liu C."/>
            <person name="Sun Q."/>
        </authorList>
    </citation>
    <scope>NUCLEOTIDE SEQUENCE</scope>
    <source>
        <strain evidence="12">BX16</strain>
    </source>
</reference>
<dbReference type="GO" id="GO:0006206">
    <property type="term" value="P:pyrimidine nucleobase metabolic process"/>
    <property type="evidence" value="ECO:0007669"/>
    <property type="project" value="InterPro"/>
</dbReference>
<evidence type="ECO:0000256" key="10">
    <source>
        <dbReference type="ARBA" id="ARBA00048525"/>
    </source>
</evidence>
<comment type="catalytic activity">
    <reaction evidence="1">
        <text>2'-deoxyuridine + phosphate = 2-deoxy-alpha-D-ribose 1-phosphate + uracil</text>
        <dbReference type="Rhea" id="RHEA:22824"/>
        <dbReference type="ChEBI" id="CHEBI:16450"/>
        <dbReference type="ChEBI" id="CHEBI:17568"/>
        <dbReference type="ChEBI" id="CHEBI:43474"/>
        <dbReference type="ChEBI" id="CHEBI:57259"/>
        <dbReference type="EC" id="2.4.2.2"/>
    </reaction>
</comment>
<dbReference type="InterPro" id="IPR013102">
    <property type="entry name" value="PYNP_C"/>
</dbReference>
<feature type="domain" description="Pyrimidine nucleoside phosphorylase C-terminal" evidence="11">
    <location>
        <begin position="345"/>
        <end position="419"/>
    </location>
</feature>
<dbReference type="PIRSF" id="PIRSF000478">
    <property type="entry name" value="TP_PyNP"/>
    <property type="match status" value="1"/>
</dbReference>
<comment type="similarity">
    <text evidence="3">Belongs to the thymidine/pyrimidine-nucleoside phosphorylase family.</text>
</comment>
<accession>A0A923SLW2</accession>
<evidence type="ECO:0000259" key="11">
    <source>
        <dbReference type="SMART" id="SM00941"/>
    </source>
</evidence>
<evidence type="ECO:0000256" key="1">
    <source>
        <dbReference type="ARBA" id="ARBA00001066"/>
    </source>
</evidence>
<protein>
    <recommendedName>
        <fullName evidence="6">Pyrimidine-nucleoside phosphorylase</fullName>
        <ecNumber evidence="5">2.4.2.2</ecNumber>
    </recommendedName>
</protein>
<keyword evidence="13" id="KW-1185">Reference proteome</keyword>
<dbReference type="SMART" id="SM00941">
    <property type="entry name" value="PYNP_C"/>
    <property type="match status" value="1"/>
</dbReference>
<dbReference type="InterPro" id="IPR035902">
    <property type="entry name" value="Nuc_phospho_transferase"/>
</dbReference>
<dbReference type="NCBIfam" id="NF004490">
    <property type="entry name" value="PRK05820.1"/>
    <property type="match status" value="1"/>
</dbReference>
<evidence type="ECO:0000256" key="3">
    <source>
        <dbReference type="ARBA" id="ARBA00006915"/>
    </source>
</evidence>
<comment type="catalytic activity">
    <reaction evidence="10">
        <text>thymidine + phosphate = 2-deoxy-alpha-D-ribose 1-phosphate + thymine</text>
        <dbReference type="Rhea" id="RHEA:16037"/>
        <dbReference type="ChEBI" id="CHEBI:17748"/>
        <dbReference type="ChEBI" id="CHEBI:17821"/>
        <dbReference type="ChEBI" id="CHEBI:43474"/>
        <dbReference type="ChEBI" id="CHEBI:57259"/>
        <dbReference type="EC" id="2.4.2.2"/>
    </reaction>
</comment>
<evidence type="ECO:0000256" key="2">
    <source>
        <dbReference type="ARBA" id="ARBA00003877"/>
    </source>
</evidence>
<dbReference type="GO" id="GO:0004645">
    <property type="term" value="F:1,4-alpha-oligoglucan phosphorylase activity"/>
    <property type="evidence" value="ECO:0007669"/>
    <property type="project" value="InterPro"/>
</dbReference>
<comment type="function">
    <text evidence="2">Catalyzes phosphorolysis of the pyrimidine nucleosides uridine, thymidine and 2'-deoxyuridine with the formation of the corresponding pyrimidine base and ribose-1-phosphate.</text>
</comment>
<dbReference type="InterPro" id="IPR000312">
    <property type="entry name" value="Glycosyl_Trfase_fam3"/>
</dbReference>
<dbReference type="Gene3D" id="1.20.970.10">
    <property type="entry name" value="Transferase, Pyrimidine Nucleoside Phosphorylase, Chain C"/>
    <property type="match status" value="1"/>
</dbReference>
<dbReference type="NCBIfam" id="NF004747">
    <property type="entry name" value="PRK06078.1"/>
    <property type="match status" value="1"/>
</dbReference>
<evidence type="ECO:0000256" key="4">
    <source>
        <dbReference type="ARBA" id="ARBA00011738"/>
    </source>
</evidence>
<gene>
    <name evidence="12" type="ORF">H8876_05890</name>
</gene>
<dbReference type="SUPFAM" id="SSF47648">
    <property type="entry name" value="Nucleoside phosphorylase/phosphoribosyltransferase N-terminal domain"/>
    <property type="match status" value="1"/>
</dbReference>
<dbReference type="AlphaFoldDB" id="A0A923SLW2"/>